<protein>
    <submittedName>
        <fullName evidence="3">Putative bacteriocin transport accessory protein</fullName>
    </submittedName>
</protein>
<dbReference type="RefSeq" id="WP_022790508.1">
    <property type="nucleotide sequence ID" value="NZ_JACJIZ010000020.1"/>
</dbReference>
<dbReference type="Gene3D" id="3.40.30.10">
    <property type="entry name" value="Glutaredoxin"/>
    <property type="match status" value="1"/>
</dbReference>
<feature type="chain" id="PRO_5016764538" evidence="2">
    <location>
        <begin position="24"/>
        <end position="170"/>
    </location>
</feature>
<feature type="signal peptide" evidence="2">
    <location>
        <begin position="1"/>
        <end position="23"/>
    </location>
</feature>
<sequence length="170" mass="19365">MKKFLSCLSLCCLVLLSGCSSQEAFQEVEIDAKELQEKLDDKEDFVVIVEREGCSYCEALDAYIEETKQEHAGLVLYKLDSTDFDLKREKEEDMTLVTTNEDGQILLKMAPYFLYTPSLYIVEDGKAIQAGIGYNDLTHEVSLWDVDSTIDFNQAEPQDFWSFVENGQAK</sequence>
<accession>A0A380LM20</accession>
<gene>
    <name evidence="3" type="ORF">NCTC11087_01837</name>
</gene>
<evidence type="ECO:0000313" key="3">
    <source>
        <dbReference type="EMBL" id="SUO04908.1"/>
    </source>
</evidence>
<keyword evidence="1" id="KW-0175">Coiled coil</keyword>
<keyword evidence="4" id="KW-1185">Reference proteome</keyword>
<dbReference type="OrthoDB" id="1644375at2"/>
<dbReference type="AlphaFoldDB" id="A0A380LM20"/>
<dbReference type="SUPFAM" id="SSF52833">
    <property type="entry name" value="Thioredoxin-like"/>
    <property type="match status" value="1"/>
</dbReference>
<evidence type="ECO:0000313" key="4">
    <source>
        <dbReference type="Proteomes" id="UP000255523"/>
    </source>
</evidence>
<evidence type="ECO:0000256" key="2">
    <source>
        <dbReference type="SAM" id="SignalP"/>
    </source>
</evidence>
<proteinExistence type="predicted"/>
<dbReference type="Proteomes" id="UP000255523">
    <property type="component" value="Unassembled WGS sequence"/>
</dbReference>
<dbReference type="EMBL" id="UHFX01000003">
    <property type="protein sequence ID" value="SUO04908.1"/>
    <property type="molecule type" value="Genomic_DNA"/>
</dbReference>
<dbReference type="PROSITE" id="PS51257">
    <property type="entry name" value="PROKAR_LIPOPROTEIN"/>
    <property type="match status" value="1"/>
</dbReference>
<reference evidence="3 4" key="1">
    <citation type="submission" date="2018-06" db="EMBL/GenBank/DDBJ databases">
        <authorList>
            <consortium name="Pathogen Informatics"/>
            <person name="Doyle S."/>
        </authorList>
    </citation>
    <scope>NUCLEOTIDE SEQUENCE [LARGE SCALE GENOMIC DNA]</scope>
    <source>
        <strain evidence="3 4">NCTC11087</strain>
    </source>
</reference>
<keyword evidence="2" id="KW-0732">Signal</keyword>
<dbReference type="InterPro" id="IPR036249">
    <property type="entry name" value="Thioredoxin-like_sf"/>
</dbReference>
<evidence type="ECO:0000256" key="1">
    <source>
        <dbReference type="SAM" id="Coils"/>
    </source>
</evidence>
<dbReference type="GeneID" id="77462777"/>
<name>A0A380LM20_9FIRM</name>
<feature type="coiled-coil region" evidence="1">
    <location>
        <begin position="25"/>
        <end position="52"/>
    </location>
</feature>
<organism evidence="3 4">
    <name type="scientific">Faecalicoccus pleomorphus</name>
    <dbReference type="NCBI Taxonomy" id="1323"/>
    <lineage>
        <taxon>Bacteria</taxon>
        <taxon>Bacillati</taxon>
        <taxon>Bacillota</taxon>
        <taxon>Erysipelotrichia</taxon>
        <taxon>Erysipelotrichales</taxon>
        <taxon>Erysipelotrichaceae</taxon>
        <taxon>Faecalicoccus</taxon>
    </lineage>
</organism>